<evidence type="ECO:0000313" key="2">
    <source>
        <dbReference type="Proteomes" id="UP001235939"/>
    </source>
</evidence>
<dbReference type="InterPro" id="IPR023198">
    <property type="entry name" value="PGP-like_dom2"/>
</dbReference>
<gene>
    <name evidence="1" type="ORF">LAZ67_20000201</name>
</gene>
<dbReference type="Pfam" id="PF00702">
    <property type="entry name" value="Hydrolase"/>
    <property type="match status" value="1"/>
</dbReference>
<reference evidence="1 2" key="1">
    <citation type="submission" date="2022-01" db="EMBL/GenBank/DDBJ databases">
        <title>A chromosomal length assembly of Cordylochernes scorpioides.</title>
        <authorList>
            <person name="Zeh D."/>
            <person name="Zeh J."/>
        </authorList>
    </citation>
    <scope>NUCLEOTIDE SEQUENCE [LARGE SCALE GENOMIC DNA]</scope>
    <source>
        <strain evidence="1">IN4F17</strain>
        <tissue evidence="1">Whole Body</tissue>
    </source>
</reference>
<proteinExistence type="predicted"/>
<sequence>MCCPDTEDLYTEATENIAQRYGKHYPWSLKEKVMGMAALSAATAIVQGLELPLTPEHYLDLIEQEYVNVFPRSKLLPGVEKLVRHLHSHDIPIAIATSSKRSSYELKTAHHAPVFDLFHHVVCGSSDPEVKVGKPAPDTFLVCAQRFNDGVDPSKVLVLEDSPIGITAAKAAGMQAVMIPDPRFSGHLSNLADLVLPSMENFQPELFGLPPYSPDTAPIHPTV</sequence>
<organism evidence="1 2">
    <name type="scientific">Cordylochernes scorpioides</name>
    <dbReference type="NCBI Taxonomy" id="51811"/>
    <lineage>
        <taxon>Eukaryota</taxon>
        <taxon>Metazoa</taxon>
        <taxon>Ecdysozoa</taxon>
        <taxon>Arthropoda</taxon>
        <taxon>Chelicerata</taxon>
        <taxon>Arachnida</taxon>
        <taxon>Pseudoscorpiones</taxon>
        <taxon>Cheliferoidea</taxon>
        <taxon>Chernetidae</taxon>
        <taxon>Cordylochernes</taxon>
    </lineage>
</organism>
<dbReference type="PANTHER" id="PTHR18901">
    <property type="entry name" value="2-DEOXYGLUCOSE-6-PHOSPHATE PHOSPHATASE 2"/>
    <property type="match status" value="1"/>
</dbReference>
<evidence type="ECO:0000313" key="1">
    <source>
        <dbReference type="EMBL" id="UYV81162.1"/>
    </source>
</evidence>
<dbReference type="NCBIfam" id="TIGR01509">
    <property type="entry name" value="HAD-SF-IA-v3"/>
    <property type="match status" value="1"/>
</dbReference>
<dbReference type="InterPro" id="IPR036412">
    <property type="entry name" value="HAD-like_sf"/>
</dbReference>
<keyword evidence="2" id="KW-1185">Reference proteome</keyword>
<dbReference type="Gene3D" id="1.10.150.240">
    <property type="entry name" value="Putative phosphatase, domain 2"/>
    <property type="match status" value="1"/>
</dbReference>
<dbReference type="PANTHER" id="PTHR18901:SF38">
    <property type="entry name" value="PSEUDOURIDINE-5'-PHOSPHATASE"/>
    <property type="match status" value="1"/>
</dbReference>
<dbReference type="InterPro" id="IPR006439">
    <property type="entry name" value="HAD-SF_hydro_IA"/>
</dbReference>
<accession>A0ABY6LJ16</accession>
<name>A0ABY6LJ16_9ARAC</name>
<dbReference type="Proteomes" id="UP001235939">
    <property type="component" value="Chromosome 20"/>
</dbReference>
<protein>
    <submittedName>
        <fullName evidence="1">HDHD1</fullName>
    </submittedName>
</protein>
<dbReference type="EMBL" id="CP092882">
    <property type="protein sequence ID" value="UYV81162.1"/>
    <property type="molecule type" value="Genomic_DNA"/>
</dbReference>
<dbReference type="SUPFAM" id="SSF56784">
    <property type="entry name" value="HAD-like"/>
    <property type="match status" value="1"/>
</dbReference>
<dbReference type="InterPro" id="IPR023214">
    <property type="entry name" value="HAD_sf"/>
</dbReference>
<dbReference type="Gene3D" id="3.40.50.1000">
    <property type="entry name" value="HAD superfamily/HAD-like"/>
    <property type="match status" value="1"/>
</dbReference>